<dbReference type="SUPFAM" id="SSF88946">
    <property type="entry name" value="Sigma2 domain of RNA polymerase sigma factors"/>
    <property type="match status" value="1"/>
</dbReference>
<feature type="domain" description="RNA polymerase sigma-70 region 2" evidence="5">
    <location>
        <begin position="29"/>
        <end position="96"/>
    </location>
</feature>
<dbReference type="Pfam" id="PF08281">
    <property type="entry name" value="Sigma70_r4_2"/>
    <property type="match status" value="1"/>
</dbReference>
<evidence type="ECO:0000313" key="8">
    <source>
        <dbReference type="Proteomes" id="UP000603141"/>
    </source>
</evidence>
<evidence type="ECO:0000256" key="2">
    <source>
        <dbReference type="ARBA" id="ARBA00023015"/>
    </source>
</evidence>
<proteinExistence type="inferred from homology"/>
<keyword evidence="4" id="KW-0804">Transcription</keyword>
<evidence type="ECO:0000259" key="6">
    <source>
        <dbReference type="Pfam" id="PF08281"/>
    </source>
</evidence>
<evidence type="ECO:0000313" key="7">
    <source>
        <dbReference type="EMBL" id="MBK1881309.1"/>
    </source>
</evidence>
<comment type="caution">
    <text evidence="7">The sequence shown here is derived from an EMBL/GenBank/DDBJ whole genome shotgun (WGS) entry which is preliminary data.</text>
</comment>
<dbReference type="Gene3D" id="1.10.1740.10">
    <property type="match status" value="1"/>
</dbReference>
<keyword evidence="3" id="KW-0731">Sigma factor</keyword>
<dbReference type="Pfam" id="PF04542">
    <property type="entry name" value="Sigma70_r2"/>
    <property type="match status" value="1"/>
</dbReference>
<dbReference type="InterPro" id="IPR039425">
    <property type="entry name" value="RNA_pol_sigma-70-like"/>
</dbReference>
<evidence type="ECO:0000256" key="1">
    <source>
        <dbReference type="ARBA" id="ARBA00010641"/>
    </source>
</evidence>
<organism evidence="7 8">
    <name type="scientific">Luteolibacter pohnpeiensis</name>
    <dbReference type="NCBI Taxonomy" id="454153"/>
    <lineage>
        <taxon>Bacteria</taxon>
        <taxon>Pseudomonadati</taxon>
        <taxon>Verrucomicrobiota</taxon>
        <taxon>Verrucomicrobiia</taxon>
        <taxon>Verrucomicrobiales</taxon>
        <taxon>Verrucomicrobiaceae</taxon>
        <taxon>Luteolibacter</taxon>
    </lineage>
</organism>
<comment type="similarity">
    <text evidence="1">Belongs to the sigma-70 factor family. ECF subfamily.</text>
</comment>
<dbReference type="GO" id="GO:0003677">
    <property type="term" value="F:DNA binding"/>
    <property type="evidence" value="ECO:0007669"/>
    <property type="project" value="InterPro"/>
</dbReference>
<sequence>MPSHSNSDVDYPHLMPPDPTERLQSFVQLITQHQSALRAYIVTLLPGSPSVADVLQETNMVLWKKRESLREDSEFLNWAFTVARYEVMHHRDRLRRDGRVVFSNQMIELLADEEAQSAASNSRDVSMDALDDCIAKLSRKEQELIEFRYTPGKSLEQYADHTGASASSLRIALMRIRRNLKLCVESKIALGTR</sequence>
<dbReference type="InterPro" id="IPR014331">
    <property type="entry name" value="RNA_pol_sigma70_ECF_RHOBA"/>
</dbReference>
<dbReference type="InterPro" id="IPR013249">
    <property type="entry name" value="RNA_pol_sigma70_r4_t2"/>
</dbReference>
<dbReference type="InterPro" id="IPR007627">
    <property type="entry name" value="RNA_pol_sigma70_r2"/>
</dbReference>
<dbReference type="InterPro" id="IPR013325">
    <property type="entry name" value="RNA_pol_sigma_r2"/>
</dbReference>
<dbReference type="PANTHER" id="PTHR43133:SF51">
    <property type="entry name" value="RNA POLYMERASE SIGMA FACTOR"/>
    <property type="match status" value="1"/>
</dbReference>
<accession>A0A934S530</accession>
<dbReference type="PANTHER" id="PTHR43133">
    <property type="entry name" value="RNA POLYMERASE ECF-TYPE SIGMA FACTO"/>
    <property type="match status" value="1"/>
</dbReference>
<dbReference type="GO" id="GO:0006352">
    <property type="term" value="P:DNA-templated transcription initiation"/>
    <property type="evidence" value="ECO:0007669"/>
    <property type="project" value="InterPro"/>
</dbReference>
<dbReference type="Proteomes" id="UP000603141">
    <property type="component" value="Unassembled WGS sequence"/>
</dbReference>
<gene>
    <name evidence="7" type="ORF">JIN85_02715</name>
</gene>
<dbReference type="EMBL" id="JAENIJ010000003">
    <property type="protein sequence ID" value="MBK1881309.1"/>
    <property type="molecule type" value="Genomic_DNA"/>
</dbReference>
<feature type="domain" description="RNA polymerase sigma factor 70 region 4 type 2" evidence="6">
    <location>
        <begin position="128"/>
        <end position="180"/>
    </location>
</feature>
<dbReference type="NCBIfam" id="TIGR02989">
    <property type="entry name" value="Sig-70_gvs1"/>
    <property type="match status" value="1"/>
</dbReference>
<keyword evidence="2" id="KW-0805">Transcription regulation</keyword>
<dbReference type="AlphaFoldDB" id="A0A934S530"/>
<evidence type="ECO:0000256" key="3">
    <source>
        <dbReference type="ARBA" id="ARBA00023082"/>
    </source>
</evidence>
<dbReference type="InterPro" id="IPR014284">
    <property type="entry name" value="RNA_pol_sigma-70_dom"/>
</dbReference>
<evidence type="ECO:0000259" key="5">
    <source>
        <dbReference type="Pfam" id="PF04542"/>
    </source>
</evidence>
<dbReference type="GO" id="GO:0016987">
    <property type="term" value="F:sigma factor activity"/>
    <property type="evidence" value="ECO:0007669"/>
    <property type="project" value="UniProtKB-KW"/>
</dbReference>
<dbReference type="SUPFAM" id="SSF88659">
    <property type="entry name" value="Sigma3 and sigma4 domains of RNA polymerase sigma factors"/>
    <property type="match status" value="1"/>
</dbReference>
<dbReference type="Gene3D" id="1.10.10.10">
    <property type="entry name" value="Winged helix-like DNA-binding domain superfamily/Winged helix DNA-binding domain"/>
    <property type="match status" value="1"/>
</dbReference>
<reference evidence="7" key="1">
    <citation type="submission" date="2021-01" db="EMBL/GenBank/DDBJ databases">
        <title>Modified the classification status of verrucomicrobia.</title>
        <authorList>
            <person name="Feng X."/>
        </authorList>
    </citation>
    <scope>NUCLEOTIDE SEQUENCE</scope>
    <source>
        <strain evidence="7">KCTC 22041</strain>
    </source>
</reference>
<dbReference type="NCBIfam" id="TIGR02937">
    <property type="entry name" value="sigma70-ECF"/>
    <property type="match status" value="1"/>
</dbReference>
<dbReference type="InterPro" id="IPR013324">
    <property type="entry name" value="RNA_pol_sigma_r3/r4-like"/>
</dbReference>
<keyword evidence="8" id="KW-1185">Reference proteome</keyword>
<name>A0A934S530_9BACT</name>
<protein>
    <submittedName>
        <fullName evidence="7">Sigma-70 family RNA polymerase sigma factor</fullName>
    </submittedName>
</protein>
<evidence type="ECO:0000256" key="4">
    <source>
        <dbReference type="ARBA" id="ARBA00023163"/>
    </source>
</evidence>
<dbReference type="InterPro" id="IPR036388">
    <property type="entry name" value="WH-like_DNA-bd_sf"/>
</dbReference>